<evidence type="ECO:0000256" key="1">
    <source>
        <dbReference type="ARBA" id="ARBA00022603"/>
    </source>
</evidence>
<dbReference type="GO" id="GO:0008168">
    <property type="term" value="F:methyltransferase activity"/>
    <property type="evidence" value="ECO:0007669"/>
    <property type="project" value="UniProtKB-KW"/>
</dbReference>
<dbReference type="Gene3D" id="3.40.50.150">
    <property type="entry name" value="Vaccinia Virus protein VP39"/>
    <property type="match status" value="1"/>
</dbReference>
<keyword evidence="2 4" id="KW-0808">Transferase</keyword>
<gene>
    <name evidence="4" type="ORF">HF854_00225</name>
</gene>
<organism evidence="4 5">
    <name type="scientific">Desulfovibrio piger</name>
    <dbReference type="NCBI Taxonomy" id="901"/>
    <lineage>
        <taxon>Bacteria</taxon>
        <taxon>Pseudomonadati</taxon>
        <taxon>Thermodesulfobacteriota</taxon>
        <taxon>Desulfovibrionia</taxon>
        <taxon>Desulfovibrionales</taxon>
        <taxon>Desulfovibrionaceae</taxon>
        <taxon>Desulfovibrio</taxon>
    </lineage>
</organism>
<dbReference type="AlphaFoldDB" id="A0A848C6U1"/>
<name>A0A848C6U1_9BACT</name>
<feature type="domain" description="Methyltransferase" evidence="3">
    <location>
        <begin position="20"/>
        <end position="108"/>
    </location>
</feature>
<dbReference type="EMBL" id="JABAFY010000001">
    <property type="protein sequence ID" value="NME50982.1"/>
    <property type="molecule type" value="Genomic_DNA"/>
</dbReference>
<dbReference type="GO" id="GO:0032259">
    <property type="term" value="P:methylation"/>
    <property type="evidence" value="ECO:0007669"/>
    <property type="project" value="UniProtKB-KW"/>
</dbReference>
<dbReference type="Pfam" id="PF13649">
    <property type="entry name" value="Methyltransf_25"/>
    <property type="match status" value="1"/>
</dbReference>
<evidence type="ECO:0000256" key="2">
    <source>
        <dbReference type="ARBA" id="ARBA00022679"/>
    </source>
</evidence>
<reference evidence="4 5" key="1">
    <citation type="submission" date="2020-04" db="EMBL/GenBank/DDBJ databases">
        <authorList>
            <person name="Hitch T.C.A."/>
            <person name="Wylensek D."/>
            <person name="Clavel T."/>
        </authorList>
    </citation>
    <scope>NUCLEOTIDE SEQUENCE [LARGE SCALE GENOMIC DNA]</scope>
    <source>
        <strain evidence="4 5">PG-251-APC-1</strain>
    </source>
</reference>
<dbReference type="SUPFAM" id="SSF53335">
    <property type="entry name" value="S-adenosyl-L-methionine-dependent methyltransferases"/>
    <property type="match status" value="1"/>
</dbReference>
<sequence>MDLRPLYARFLPHVRPGGLILDAGCGSGRDALAFRQAGFRVEAFDASPQMARQAALLLGQEVPVLCFEDVAWQERFDGIWACASLLHVAPADLPDALRRLQRALRPGGVMFFNFKYGQGQRHSPDGRCFTDMDEAGVRALLDALPELSCLDMRTGEDDRAAELRERWIQVLVRRIPSSD</sequence>
<dbReference type="PANTHER" id="PTHR43861:SF1">
    <property type="entry name" value="TRANS-ACONITATE 2-METHYLTRANSFERASE"/>
    <property type="match status" value="1"/>
</dbReference>
<accession>A0A848C6U1</accession>
<evidence type="ECO:0000259" key="3">
    <source>
        <dbReference type="Pfam" id="PF13649"/>
    </source>
</evidence>
<dbReference type="PANTHER" id="PTHR43861">
    <property type="entry name" value="TRANS-ACONITATE 2-METHYLTRANSFERASE-RELATED"/>
    <property type="match status" value="1"/>
</dbReference>
<proteinExistence type="predicted"/>
<comment type="caution">
    <text evidence="4">The sequence shown here is derived from an EMBL/GenBank/DDBJ whole genome shotgun (WGS) entry which is preliminary data.</text>
</comment>
<dbReference type="CDD" id="cd02440">
    <property type="entry name" value="AdoMet_MTases"/>
    <property type="match status" value="1"/>
</dbReference>
<dbReference type="InterPro" id="IPR041698">
    <property type="entry name" value="Methyltransf_25"/>
</dbReference>
<dbReference type="InterPro" id="IPR029063">
    <property type="entry name" value="SAM-dependent_MTases_sf"/>
</dbReference>
<dbReference type="Proteomes" id="UP000522333">
    <property type="component" value="Unassembled WGS sequence"/>
</dbReference>
<protein>
    <submittedName>
        <fullName evidence="4">Class I SAM-dependent methyltransferase</fullName>
    </submittedName>
</protein>
<evidence type="ECO:0000313" key="4">
    <source>
        <dbReference type="EMBL" id="NME50982.1"/>
    </source>
</evidence>
<keyword evidence="1 4" id="KW-0489">Methyltransferase</keyword>
<evidence type="ECO:0000313" key="5">
    <source>
        <dbReference type="Proteomes" id="UP000522333"/>
    </source>
</evidence>